<evidence type="ECO:0000256" key="1">
    <source>
        <dbReference type="SAM" id="Phobius"/>
    </source>
</evidence>
<dbReference type="EMBL" id="PIPM01000015">
    <property type="protein sequence ID" value="RUO28762.1"/>
    <property type="molecule type" value="Genomic_DNA"/>
</dbReference>
<keyword evidence="1" id="KW-1133">Transmembrane helix</keyword>
<comment type="caution">
    <text evidence="2">The sequence shown here is derived from an EMBL/GenBank/DDBJ whole genome shotgun (WGS) entry which is preliminary data.</text>
</comment>
<feature type="transmembrane region" description="Helical" evidence="1">
    <location>
        <begin position="25"/>
        <end position="48"/>
    </location>
</feature>
<proteinExistence type="predicted"/>
<name>A0A432WB93_9GAMM</name>
<evidence type="ECO:0000313" key="2">
    <source>
        <dbReference type="EMBL" id="RUO28762.1"/>
    </source>
</evidence>
<dbReference type="RefSeq" id="WP_126777616.1">
    <property type="nucleotide sequence ID" value="NZ_PIPM01000015.1"/>
</dbReference>
<feature type="transmembrane region" description="Helical" evidence="1">
    <location>
        <begin position="68"/>
        <end position="92"/>
    </location>
</feature>
<organism evidence="2 3">
    <name type="scientific">Aliidiomarina sanyensis</name>
    <dbReference type="NCBI Taxonomy" id="1249555"/>
    <lineage>
        <taxon>Bacteria</taxon>
        <taxon>Pseudomonadati</taxon>
        <taxon>Pseudomonadota</taxon>
        <taxon>Gammaproteobacteria</taxon>
        <taxon>Alteromonadales</taxon>
        <taxon>Idiomarinaceae</taxon>
        <taxon>Aliidiomarina</taxon>
    </lineage>
</organism>
<protein>
    <submittedName>
        <fullName evidence="2">Uncharacterized protein</fullName>
    </submittedName>
</protein>
<dbReference type="AlphaFoldDB" id="A0A432WB93"/>
<keyword evidence="1" id="KW-0472">Membrane</keyword>
<sequence length="281" mass="31715">MSNEQRDENLAQPDNQQKTIDSLILGAKAIAVISIIAIVLSIAAYIAFAVRNEWVWAREPIDMAHFGGYISGTLGVLLALGTLSILVWSTIIQWQASSEALRANTKAFTLSEYRAAISAVLAELELKNKSFSIEQPMFFEGKGKGKEKTITTTMTYWDFFHGGLRDWAPGNSFDRVILVRRDWNDYFDTTGLMEETLRIDLHYYAVKISKLRYLIIRYLEEGGIPDLYLEELEDARLSKQYLAGPAFAVRGEIIRSRISKSVIKVCDASASLIEKMEPMIK</sequence>
<evidence type="ECO:0000313" key="3">
    <source>
        <dbReference type="Proteomes" id="UP000288405"/>
    </source>
</evidence>
<keyword evidence="1" id="KW-0812">Transmembrane</keyword>
<reference evidence="2 3" key="1">
    <citation type="journal article" date="2011" name="Front. Microbiol.">
        <title>Genomic signatures of strain selection and enhancement in Bacillus atrophaeus var. globigii, a historical biowarfare simulant.</title>
        <authorList>
            <person name="Gibbons H.S."/>
            <person name="Broomall S.M."/>
            <person name="McNew L.A."/>
            <person name="Daligault H."/>
            <person name="Chapman C."/>
            <person name="Bruce D."/>
            <person name="Karavis M."/>
            <person name="Krepps M."/>
            <person name="McGregor P.A."/>
            <person name="Hong C."/>
            <person name="Park K.H."/>
            <person name="Akmal A."/>
            <person name="Feldman A."/>
            <person name="Lin J.S."/>
            <person name="Chang W.E."/>
            <person name="Higgs B.W."/>
            <person name="Demirev P."/>
            <person name="Lindquist J."/>
            <person name="Liem A."/>
            <person name="Fochler E."/>
            <person name="Read T.D."/>
            <person name="Tapia R."/>
            <person name="Johnson S."/>
            <person name="Bishop-Lilly K.A."/>
            <person name="Detter C."/>
            <person name="Han C."/>
            <person name="Sozhamannan S."/>
            <person name="Rosenzweig C.N."/>
            <person name="Skowronski E.W."/>
        </authorList>
    </citation>
    <scope>NUCLEOTIDE SEQUENCE [LARGE SCALE GENOMIC DNA]</scope>
    <source>
        <strain evidence="2 3">GYP-17</strain>
    </source>
</reference>
<dbReference type="Proteomes" id="UP000288405">
    <property type="component" value="Unassembled WGS sequence"/>
</dbReference>
<dbReference type="OrthoDB" id="9995690at2"/>
<accession>A0A432WB93</accession>
<keyword evidence="3" id="KW-1185">Reference proteome</keyword>
<gene>
    <name evidence="2" type="ORF">CWE11_10695</name>
</gene>